<gene>
    <name evidence="1" type="ORF">VP01_440g2</name>
</gene>
<comment type="caution">
    <text evidence="1">The sequence shown here is derived from an EMBL/GenBank/DDBJ whole genome shotgun (WGS) entry which is preliminary data.</text>
</comment>
<proteinExistence type="predicted"/>
<sequence length="84" mass="9697">MTLTQGHQTDLDSWNVTAPDDLIGNYCVKETIVWIDHTCTNHYQPFKFQQLGLHFFFENLTTQSNLSLIVADYPRSLIHGVMIL</sequence>
<accession>A0A0L6UQG4</accession>
<evidence type="ECO:0000313" key="1">
    <source>
        <dbReference type="EMBL" id="KNZ50467.1"/>
    </source>
</evidence>
<dbReference type="EMBL" id="LAVV01009513">
    <property type="protein sequence ID" value="KNZ50467.1"/>
    <property type="molecule type" value="Genomic_DNA"/>
</dbReference>
<keyword evidence="2" id="KW-1185">Reference proteome</keyword>
<dbReference type="VEuPathDB" id="FungiDB:VP01_440g2"/>
<dbReference type="Proteomes" id="UP000037035">
    <property type="component" value="Unassembled WGS sequence"/>
</dbReference>
<protein>
    <submittedName>
        <fullName evidence="1">Uncharacterized protein</fullName>
    </submittedName>
</protein>
<dbReference type="AlphaFoldDB" id="A0A0L6UQG4"/>
<reference evidence="1 2" key="1">
    <citation type="submission" date="2015-08" db="EMBL/GenBank/DDBJ databases">
        <title>Next Generation Sequencing and Analysis of the Genome of Puccinia sorghi L Schw, the Causal Agent of Maize Common Rust.</title>
        <authorList>
            <person name="Rochi L."/>
            <person name="Burguener G."/>
            <person name="Darino M."/>
            <person name="Turjanski A."/>
            <person name="Kreff E."/>
            <person name="Dieguez M.J."/>
            <person name="Sacco F."/>
        </authorList>
    </citation>
    <scope>NUCLEOTIDE SEQUENCE [LARGE SCALE GENOMIC DNA]</scope>
    <source>
        <strain evidence="1 2">RO10H11247</strain>
    </source>
</reference>
<name>A0A0L6UQG4_9BASI</name>
<evidence type="ECO:0000313" key="2">
    <source>
        <dbReference type="Proteomes" id="UP000037035"/>
    </source>
</evidence>
<organism evidence="1 2">
    <name type="scientific">Puccinia sorghi</name>
    <dbReference type="NCBI Taxonomy" id="27349"/>
    <lineage>
        <taxon>Eukaryota</taxon>
        <taxon>Fungi</taxon>
        <taxon>Dikarya</taxon>
        <taxon>Basidiomycota</taxon>
        <taxon>Pucciniomycotina</taxon>
        <taxon>Pucciniomycetes</taxon>
        <taxon>Pucciniales</taxon>
        <taxon>Pucciniaceae</taxon>
        <taxon>Puccinia</taxon>
    </lineage>
</organism>
<dbReference type="OrthoDB" id="2564822at2759"/>